<feature type="region of interest" description="Disordered" evidence="2">
    <location>
        <begin position="17"/>
        <end position="39"/>
    </location>
</feature>
<proteinExistence type="predicted"/>
<evidence type="ECO:0000256" key="1">
    <source>
        <dbReference type="SAM" id="Coils"/>
    </source>
</evidence>
<dbReference type="VEuPathDB" id="CryptoDB:GNI_063130"/>
<sequence length="186" mass="20356">MRTMMLLRVVERCKAGDGGMGGGSAKCPDDKSQSIDRGSSSEMILRFREEQLQRLASELDVLNTLTETMAKRIEGLEASVNELASANQDCTRQLLDERQTAAELRKQLAVQTKMKAPLSFLPFNGLVTRPPASPNDVTAISTLLHMFCEDVSRHTCVSTENCVPERGNLQSGQESSARGDTHKGNT</sequence>
<gene>
    <name evidence="3" type="ORF">GNI_063130</name>
</gene>
<comment type="caution">
    <text evidence="3">The sequence shown here is derived from an EMBL/GenBank/DDBJ whole genome shotgun (WGS) entry which is preliminary data.</text>
</comment>
<dbReference type="GeneID" id="22912307"/>
<evidence type="ECO:0000313" key="3">
    <source>
        <dbReference type="EMBL" id="EZG68221.1"/>
    </source>
</evidence>
<dbReference type="AlphaFoldDB" id="A0A023B834"/>
<dbReference type="Proteomes" id="UP000019763">
    <property type="component" value="Unassembled WGS sequence"/>
</dbReference>
<feature type="region of interest" description="Disordered" evidence="2">
    <location>
        <begin position="163"/>
        <end position="186"/>
    </location>
</feature>
<evidence type="ECO:0000313" key="4">
    <source>
        <dbReference type="Proteomes" id="UP000019763"/>
    </source>
</evidence>
<evidence type="ECO:0000256" key="2">
    <source>
        <dbReference type="SAM" id="MobiDB-lite"/>
    </source>
</evidence>
<accession>A0A023B834</accession>
<organism evidence="3 4">
    <name type="scientific">Gregarina niphandrodes</name>
    <name type="common">Septate eugregarine</name>
    <dbReference type="NCBI Taxonomy" id="110365"/>
    <lineage>
        <taxon>Eukaryota</taxon>
        <taxon>Sar</taxon>
        <taxon>Alveolata</taxon>
        <taxon>Apicomplexa</taxon>
        <taxon>Conoidasida</taxon>
        <taxon>Gregarinasina</taxon>
        <taxon>Eugregarinorida</taxon>
        <taxon>Gregarinidae</taxon>
        <taxon>Gregarina</taxon>
    </lineage>
</organism>
<keyword evidence="1" id="KW-0175">Coiled coil</keyword>
<protein>
    <submittedName>
        <fullName evidence="3">Uncharacterized protein</fullName>
    </submittedName>
</protein>
<name>A0A023B834_GRENI</name>
<dbReference type="RefSeq" id="XP_011130023.1">
    <property type="nucleotide sequence ID" value="XM_011131721.1"/>
</dbReference>
<feature type="compositionally biased region" description="Basic and acidic residues" evidence="2">
    <location>
        <begin position="177"/>
        <end position="186"/>
    </location>
</feature>
<reference evidence="3" key="1">
    <citation type="submission" date="2013-12" db="EMBL/GenBank/DDBJ databases">
        <authorList>
            <person name="Omoto C.K."/>
            <person name="Sibley D."/>
            <person name="Venepally P."/>
            <person name="Hadjithomas M."/>
            <person name="Karamycheva S."/>
            <person name="Brunk B."/>
            <person name="Roos D."/>
            <person name="Caler E."/>
            <person name="Lorenzi H."/>
        </authorList>
    </citation>
    <scope>NUCLEOTIDE SEQUENCE</scope>
</reference>
<keyword evidence="4" id="KW-1185">Reference proteome</keyword>
<dbReference type="EMBL" id="AFNH02000478">
    <property type="protein sequence ID" value="EZG68221.1"/>
    <property type="molecule type" value="Genomic_DNA"/>
</dbReference>
<feature type="coiled-coil region" evidence="1">
    <location>
        <begin position="73"/>
        <end position="107"/>
    </location>
</feature>